<sequence>MLFDGMDSPYRDRDHAGRVLAEKLSGMGLPNPFVCAVPNGGVAVAIPIARALQAPLRLVLVRKLPFPENPEAGFGAVTADGFVVLNHELVKAFRISQAVVERQKAKALESLRLRRERFGAGWTHLPPLENASVLVVDDGLASGSTMEAAVTSLRAQNPGALIVAVPTASMGAVRRLETVADRVVCPHIGRFRRFAVADAYAQWCDLEDDAVREMLRGFHSHREVSREN</sequence>
<dbReference type="CDD" id="cd06223">
    <property type="entry name" value="PRTases_typeI"/>
    <property type="match status" value="1"/>
</dbReference>
<dbReference type="SUPFAM" id="SSF53271">
    <property type="entry name" value="PRTase-like"/>
    <property type="match status" value="1"/>
</dbReference>
<comment type="caution">
    <text evidence="2">The sequence shown here is derived from an EMBL/GenBank/DDBJ whole genome shotgun (WGS) entry which is preliminary data.</text>
</comment>
<evidence type="ECO:0000259" key="1">
    <source>
        <dbReference type="Pfam" id="PF00156"/>
    </source>
</evidence>
<dbReference type="Pfam" id="PF00156">
    <property type="entry name" value="Pribosyltran"/>
    <property type="match status" value="1"/>
</dbReference>
<dbReference type="GO" id="GO:0016757">
    <property type="term" value="F:glycosyltransferase activity"/>
    <property type="evidence" value="ECO:0007669"/>
    <property type="project" value="UniProtKB-KW"/>
</dbReference>
<dbReference type="InterPro" id="IPR000836">
    <property type="entry name" value="PRTase_dom"/>
</dbReference>
<dbReference type="EMBL" id="DSTK01000021">
    <property type="protein sequence ID" value="HFK97079.1"/>
    <property type="molecule type" value="Genomic_DNA"/>
</dbReference>
<dbReference type="InterPro" id="IPR029057">
    <property type="entry name" value="PRTase-like"/>
</dbReference>
<name>A0A831ZRP3_9BACT</name>
<protein>
    <submittedName>
        <fullName evidence="2">Phosphoribosyltransferase</fullName>
    </submittedName>
</protein>
<keyword evidence="2" id="KW-0808">Transferase</keyword>
<gene>
    <name evidence="2" type="ORF">ENS06_07105</name>
</gene>
<proteinExistence type="predicted"/>
<dbReference type="Gene3D" id="3.30.1310.20">
    <property type="entry name" value="PRTase-like"/>
    <property type="match status" value="1"/>
</dbReference>
<reference evidence="2" key="1">
    <citation type="journal article" date="2020" name="mSystems">
        <title>Genome- and Community-Level Interaction Insights into Carbon Utilization and Element Cycling Functions of Hydrothermarchaeota in Hydrothermal Sediment.</title>
        <authorList>
            <person name="Zhou Z."/>
            <person name="Liu Y."/>
            <person name="Xu W."/>
            <person name="Pan J."/>
            <person name="Luo Z.H."/>
            <person name="Li M."/>
        </authorList>
    </citation>
    <scope>NUCLEOTIDE SEQUENCE [LARGE SCALE GENOMIC DNA]</scope>
    <source>
        <strain evidence="2">SpSt-456</strain>
    </source>
</reference>
<dbReference type="Gene3D" id="3.40.50.2020">
    <property type="match status" value="1"/>
</dbReference>
<evidence type="ECO:0000313" key="2">
    <source>
        <dbReference type="EMBL" id="HFK97079.1"/>
    </source>
</evidence>
<feature type="domain" description="Phosphoribosyltransferase" evidence="1">
    <location>
        <begin position="18"/>
        <end position="187"/>
    </location>
</feature>
<accession>A0A831ZRP3</accession>
<organism evidence="2">
    <name type="scientific">Desulfacinum infernum</name>
    <dbReference type="NCBI Taxonomy" id="35837"/>
    <lineage>
        <taxon>Bacteria</taxon>
        <taxon>Pseudomonadati</taxon>
        <taxon>Thermodesulfobacteriota</taxon>
        <taxon>Syntrophobacteria</taxon>
        <taxon>Syntrophobacterales</taxon>
        <taxon>Syntrophobacteraceae</taxon>
        <taxon>Desulfacinum</taxon>
    </lineage>
</organism>
<keyword evidence="2" id="KW-0328">Glycosyltransferase</keyword>
<dbReference type="AlphaFoldDB" id="A0A831ZRP3"/>